<keyword evidence="4" id="KW-1185">Reference proteome</keyword>
<dbReference type="Pfam" id="PF25788">
    <property type="entry name" value="Ig_Rha78A_N"/>
    <property type="match status" value="1"/>
</dbReference>
<dbReference type="InterPro" id="IPR003961">
    <property type="entry name" value="FN3_dom"/>
</dbReference>
<dbReference type="Gene3D" id="2.60.40.10">
    <property type="entry name" value="Immunoglobulins"/>
    <property type="match status" value="1"/>
</dbReference>
<accession>A0A1I1I5J0</accession>
<keyword evidence="1" id="KW-0732">Signal</keyword>
<sequence length="986" mass="104809">MQNNNFISAATQQSCLPVKKIIKSALTLSVLTAISTTSVVAAEHSGPVINDNQAMQMYSGADLMATVAPESFTGDVRDLSEAVQWQPGDPIKSVPRRIYPNALNTFNRSAINPVANTVDPLLGIQSEAEGMFSRAVEVANINQDGMGYTGVNPADPTGTVGKNHYIQSINGGGGALFSIYDKATGNQVSGPTNMSDLATNRCKNGLGDPIVFYDEDAERYVMTEFSNQSGRSLCVYVSKTDNPVSGGWFAYEFQAPEFPDYPKFGRYGDSYYVGTNESAGPGVYALERSKLLSGQTARMQRKTAPRLSNLGFQMMVPVDVDSVSGPAGSEAGIFIRQRDDEVINPGSNNPNKDYIELWTFAPDYDNTSNSQLVGPINIEISEFDAEFCSSNNQDFGCLTQKGTSQTLDPLKEVIMYRAQYRKFSGHESIVGNFLTDVSGNDQGGIRWFELRRTNGGQWGLHQEGTYAPSGTDHRFMGSAAMDASGNIALSYHISGPNTYPGINMTGRNASDANGTMTQAESVLVAGTSHIASDRNGDYSHLSVDPVDNCTFWMTSDYGSNNGKWKTRISNFKFDNCGAPATPDFTMAATNLSQQVCANTALQPIGISTAAINGFSSAISLTYSGLPTGVTGSFTASSVTPGGSSDANVSVGNLNTGDYNFTINGTASGVSAKQLAVALSVVDAPTQVVLSGPASGSVDVALRPEFSWTAHASASSYRIEVATDNAFSNVIASGTVASGTNYQPSADLNTETTYYWRVRADNGCGQVWSEVSSFTTQTVDAGTILQNGIAKTNLSGELNSETTKFTFVVPANVSNLKFVMSGGTGDADMHVKFDQEASTSVYDCRPFETGNDETCTISNIQTGTYHVTLHGYRAYSGVSLVASYSDGTSGGIDETNISGAANSETFYSMDVAPGTSKLTVVMSGGTGDADLYVKEGSQPTETSYNCRPFKNGNSETCTINNPGAGTWHVGVFGYRRFSGVSLKGSTE</sequence>
<dbReference type="RefSeq" id="WP_177207972.1">
    <property type="nucleotide sequence ID" value="NZ_FOLO01000007.1"/>
</dbReference>
<dbReference type="EMBL" id="FOLO01000007">
    <property type="protein sequence ID" value="SFC31436.1"/>
    <property type="molecule type" value="Genomic_DNA"/>
</dbReference>
<dbReference type="InterPro" id="IPR013783">
    <property type="entry name" value="Ig-like_fold"/>
</dbReference>
<evidence type="ECO:0000259" key="2">
    <source>
        <dbReference type="PROSITE" id="PS50853"/>
    </source>
</evidence>
<feature type="chain" id="PRO_5011532030" evidence="1">
    <location>
        <begin position="42"/>
        <end position="986"/>
    </location>
</feature>
<name>A0A1I1I5J0_9GAMM</name>
<proteinExistence type="predicted"/>
<evidence type="ECO:0000256" key="1">
    <source>
        <dbReference type="SAM" id="SignalP"/>
    </source>
</evidence>
<dbReference type="InterPro" id="IPR036116">
    <property type="entry name" value="FN3_sf"/>
</dbReference>
<dbReference type="Gene3D" id="2.60.120.380">
    <property type="match status" value="2"/>
</dbReference>
<feature type="domain" description="Fibronectin type-III" evidence="2">
    <location>
        <begin position="683"/>
        <end position="778"/>
    </location>
</feature>
<evidence type="ECO:0000313" key="3">
    <source>
        <dbReference type="EMBL" id="SFC31436.1"/>
    </source>
</evidence>
<organism evidence="3 4">
    <name type="scientific">Pseudoalteromonas denitrificans DSM 6059</name>
    <dbReference type="NCBI Taxonomy" id="1123010"/>
    <lineage>
        <taxon>Bacteria</taxon>
        <taxon>Pseudomonadati</taxon>
        <taxon>Pseudomonadota</taxon>
        <taxon>Gammaproteobacteria</taxon>
        <taxon>Alteromonadales</taxon>
        <taxon>Pseudoalteromonadaceae</taxon>
        <taxon>Pseudoalteromonas</taxon>
    </lineage>
</organism>
<dbReference type="STRING" id="1123010.SAMN02745724_01386"/>
<dbReference type="InterPro" id="IPR007280">
    <property type="entry name" value="Peptidase_C_arc/bac"/>
</dbReference>
<dbReference type="AlphaFoldDB" id="A0A1I1I5J0"/>
<dbReference type="Pfam" id="PF04151">
    <property type="entry name" value="PPC"/>
    <property type="match status" value="2"/>
</dbReference>
<evidence type="ECO:0000313" key="4">
    <source>
        <dbReference type="Proteomes" id="UP000198862"/>
    </source>
</evidence>
<protein>
    <submittedName>
        <fullName evidence="3">Pre-peptidase C-terminal domain-containing protein</fullName>
    </submittedName>
</protein>
<reference evidence="3 4" key="1">
    <citation type="submission" date="2016-10" db="EMBL/GenBank/DDBJ databases">
        <authorList>
            <person name="de Groot N.N."/>
        </authorList>
    </citation>
    <scope>NUCLEOTIDE SEQUENCE [LARGE SCALE GENOMIC DNA]</scope>
    <source>
        <strain evidence="3 4">DSM 6059</strain>
    </source>
</reference>
<dbReference type="SUPFAM" id="SSF49265">
    <property type="entry name" value="Fibronectin type III"/>
    <property type="match status" value="1"/>
</dbReference>
<feature type="signal peptide" evidence="1">
    <location>
        <begin position="1"/>
        <end position="41"/>
    </location>
</feature>
<gene>
    <name evidence="3" type="ORF">SAMN02745724_01386</name>
</gene>
<dbReference type="PROSITE" id="PS50853">
    <property type="entry name" value="FN3"/>
    <property type="match status" value="1"/>
</dbReference>
<dbReference type="Proteomes" id="UP000198862">
    <property type="component" value="Unassembled WGS sequence"/>
</dbReference>